<comment type="caution">
    <text evidence="1">The sequence shown here is derived from an EMBL/GenBank/DDBJ whole genome shotgun (WGS) entry which is preliminary data.</text>
</comment>
<reference evidence="1" key="1">
    <citation type="submission" date="2021-06" db="EMBL/GenBank/DDBJ databases">
        <authorList>
            <person name="Kallberg Y."/>
            <person name="Tangrot J."/>
            <person name="Rosling A."/>
        </authorList>
    </citation>
    <scope>NUCLEOTIDE SEQUENCE</scope>
    <source>
        <strain evidence="1">87-6 pot B 2015</strain>
    </source>
</reference>
<accession>A0A9N9AUV9</accession>
<dbReference type="InterPro" id="IPR009836">
    <property type="entry name" value="GRDP-like"/>
</dbReference>
<evidence type="ECO:0000313" key="2">
    <source>
        <dbReference type="Proteomes" id="UP000789375"/>
    </source>
</evidence>
<proteinExistence type="predicted"/>
<dbReference type="PANTHER" id="PTHR34365:SF7">
    <property type="entry name" value="GLYCINE-RICH DOMAIN-CONTAINING PROTEIN 1"/>
    <property type="match status" value="1"/>
</dbReference>
<name>A0A9N9AUV9_FUNMO</name>
<dbReference type="Proteomes" id="UP000789375">
    <property type="component" value="Unassembled WGS sequence"/>
</dbReference>
<dbReference type="EMBL" id="CAJVPP010001240">
    <property type="protein sequence ID" value="CAG8543338.1"/>
    <property type="molecule type" value="Genomic_DNA"/>
</dbReference>
<dbReference type="Pfam" id="PF07173">
    <property type="entry name" value="GRDP-like"/>
    <property type="match status" value="2"/>
</dbReference>
<dbReference type="AlphaFoldDB" id="A0A9N9AUV9"/>
<organism evidence="1 2">
    <name type="scientific">Funneliformis mosseae</name>
    <name type="common">Endomycorrhizal fungus</name>
    <name type="synonym">Glomus mosseae</name>
    <dbReference type="NCBI Taxonomy" id="27381"/>
    <lineage>
        <taxon>Eukaryota</taxon>
        <taxon>Fungi</taxon>
        <taxon>Fungi incertae sedis</taxon>
        <taxon>Mucoromycota</taxon>
        <taxon>Glomeromycotina</taxon>
        <taxon>Glomeromycetes</taxon>
        <taxon>Glomerales</taxon>
        <taxon>Glomeraceae</taxon>
        <taxon>Funneliformis</taxon>
    </lineage>
</organism>
<evidence type="ECO:0000313" key="1">
    <source>
        <dbReference type="EMBL" id="CAG8543338.1"/>
    </source>
</evidence>
<keyword evidence="2" id="KW-1185">Reference proteome</keyword>
<dbReference type="PANTHER" id="PTHR34365">
    <property type="entry name" value="ENOLASE (DUF1399)"/>
    <property type="match status" value="1"/>
</dbReference>
<sequence length="509" mass="59741">MELVRKVSSQNETVASPLDIGSINYRGYLKVPDQSPEYLSPANTTLIDQVVSVQTIQAHINLLIRFTKRLEQNDSTLLLGYLLRAEQRYILWLNLLDELKPKPESIPIPPLDVSVFWSAHMTNPSTYQEDLIRMYGEHMMSYDFPLIRMDSEIDTESVTIWQEYSKEPYLLEYKDDRPFLIRCPFCMKDNLIEQEKFIQLKMKLGNHQCSRCEIKLDSDILSSKRMLNDIENYLKDERKCLAGTLLNDCTNKVDYRHAKEENRLLFDQDIIREIIRLSSTTYTGKPSPPSLYIPNIQDNCNWKVIREEIIRVLYKLDSQSELSYLRKDIHDRVISSYEHLITPFSLDLIGTVLRYKDVVCKILMNGEDCDEEDVLNRSTIRYQKFLSLKRKHPDKGLIPTVDILNCWFIHMLHPIQYQTFTLSLVGKILNHEGPLDEKKMVEEFAKTCLLWYKNYNEPYSSDNPSKKWKKRKSRIVLSVVFPVYGLFVAQKLWKLSKTHDKKMGNGLTI</sequence>
<protein>
    <submittedName>
        <fullName evidence="1">7195_t:CDS:1</fullName>
    </submittedName>
</protein>
<gene>
    <name evidence="1" type="ORF">FMOSSE_LOCUS6089</name>
</gene>